<keyword evidence="4" id="KW-0804">Transcription</keyword>
<dbReference type="InterPro" id="IPR051027">
    <property type="entry name" value="bZIP_transcription_factors"/>
</dbReference>
<feature type="compositionally biased region" description="Polar residues" evidence="7">
    <location>
        <begin position="93"/>
        <end position="110"/>
    </location>
</feature>
<dbReference type="InterPro" id="IPR002112">
    <property type="entry name" value="Leuzip_Jun"/>
</dbReference>
<evidence type="ECO:0000313" key="10">
    <source>
        <dbReference type="Proteomes" id="UP000813427"/>
    </source>
</evidence>
<feature type="domain" description="BZIP" evidence="8">
    <location>
        <begin position="223"/>
        <end position="286"/>
    </location>
</feature>
<protein>
    <recommendedName>
        <fullName evidence="8">BZIP domain-containing protein</fullName>
    </recommendedName>
</protein>
<evidence type="ECO:0000256" key="3">
    <source>
        <dbReference type="ARBA" id="ARBA00023125"/>
    </source>
</evidence>
<name>A0A8K0SBJ9_9HYPO</name>
<dbReference type="InterPro" id="IPR046347">
    <property type="entry name" value="bZIP_sf"/>
</dbReference>
<dbReference type="CDD" id="cd14692">
    <property type="entry name" value="bZIP_ATF4"/>
    <property type="match status" value="1"/>
</dbReference>
<feature type="compositionally biased region" description="Polar residues" evidence="7">
    <location>
        <begin position="126"/>
        <end position="158"/>
    </location>
</feature>
<dbReference type="GO" id="GO:0003677">
    <property type="term" value="F:DNA binding"/>
    <property type="evidence" value="ECO:0007669"/>
    <property type="project" value="UniProtKB-KW"/>
</dbReference>
<dbReference type="SMART" id="SM00338">
    <property type="entry name" value="BRLZ"/>
    <property type="match status" value="1"/>
</dbReference>
<dbReference type="PROSITE" id="PS50217">
    <property type="entry name" value="BZIP"/>
    <property type="match status" value="1"/>
</dbReference>
<dbReference type="AlphaFoldDB" id="A0A8K0SBJ9"/>
<feature type="region of interest" description="Disordered" evidence="7">
    <location>
        <begin position="89"/>
        <end position="234"/>
    </location>
</feature>
<dbReference type="Gene3D" id="1.20.5.170">
    <property type="match status" value="1"/>
</dbReference>
<evidence type="ECO:0000256" key="5">
    <source>
        <dbReference type="ARBA" id="ARBA00023242"/>
    </source>
</evidence>
<gene>
    <name evidence="9" type="ORF">BKA59DRAFT_466620</name>
</gene>
<dbReference type="InterPro" id="IPR004827">
    <property type="entry name" value="bZIP"/>
</dbReference>
<keyword evidence="2" id="KW-0805">Transcription regulation</keyword>
<dbReference type="Pfam" id="PF00170">
    <property type="entry name" value="bZIP_1"/>
    <property type="match status" value="1"/>
</dbReference>
<evidence type="ECO:0000313" key="9">
    <source>
        <dbReference type="EMBL" id="KAH7263690.1"/>
    </source>
</evidence>
<comment type="caution">
    <text evidence="9">The sequence shown here is derived from an EMBL/GenBank/DDBJ whole genome shotgun (WGS) entry which is preliminary data.</text>
</comment>
<accession>A0A8K0SBJ9</accession>
<evidence type="ECO:0000256" key="6">
    <source>
        <dbReference type="SAM" id="Coils"/>
    </source>
</evidence>
<evidence type="ECO:0000259" key="8">
    <source>
        <dbReference type="PROSITE" id="PS50217"/>
    </source>
</evidence>
<evidence type="ECO:0000256" key="1">
    <source>
        <dbReference type="ARBA" id="ARBA00004123"/>
    </source>
</evidence>
<evidence type="ECO:0000256" key="2">
    <source>
        <dbReference type="ARBA" id="ARBA00023015"/>
    </source>
</evidence>
<comment type="subcellular location">
    <subcellularLocation>
        <location evidence="1">Nucleus</location>
    </subcellularLocation>
</comment>
<keyword evidence="10" id="KW-1185">Reference proteome</keyword>
<dbReference type="PANTHER" id="PTHR19304">
    <property type="entry name" value="CYCLIC-AMP RESPONSE ELEMENT BINDING PROTEIN"/>
    <property type="match status" value="1"/>
</dbReference>
<keyword evidence="5" id="KW-0539">Nucleus</keyword>
<dbReference type="GO" id="GO:0003700">
    <property type="term" value="F:DNA-binding transcription factor activity"/>
    <property type="evidence" value="ECO:0007669"/>
    <property type="project" value="InterPro"/>
</dbReference>
<keyword evidence="3" id="KW-0238">DNA-binding</keyword>
<organism evidence="9 10">
    <name type="scientific">Fusarium tricinctum</name>
    <dbReference type="NCBI Taxonomy" id="61284"/>
    <lineage>
        <taxon>Eukaryota</taxon>
        <taxon>Fungi</taxon>
        <taxon>Dikarya</taxon>
        <taxon>Ascomycota</taxon>
        <taxon>Pezizomycotina</taxon>
        <taxon>Sordariomycetes</taxon>
        <taxon>Hypocreomycetidae</taxon>
        <taxon>Hypocreales</taxon>
        <taxon>Nectriaceae</taxon>
        <taxon>Fusarium</taxon>
        <taxon>Fusarium tricinctum species complex</taxon>
    </lineage>
</organism>
<dbReference type="OrthoDB" id="295274at2759"/>
<evidence type="ECO:0000256" key="4">
    <source>
        <dbReference type="ARBA" id="ARBA00023163"/>
    </source>
</evidence>
<dbReference type="EMBL" id="JAGPXF010000001">
    <property type="protein sequence ID" value="KAH7263690.1"/>
    <property type="molecule type" value="Genomic_DNA"/>
</dbReference>
<dbReference type="Proteomes" id="UP000813427">
    <property type="component" value="Unassembled WGS sequence"/>
</dbReference>
<dbReference type="GO" id="GO:0005634">
    <property type="term" value="C:nucleus"/>
    <property type="evidence" value="ECO:0007669"/>
    <property type="project" value="UniProtKB-SubCell"/>
</dbReference>
<dbReference type="PROSITE" id="PS00036">
    <property type="entry name" value="BZIP_BASIC"/>
    <property type="match status" value="1"/>
</dbReference>
<dbReference type="SUPFAM" id="SSF57959">
    <property type="entry name" value="Leucine zipper domain"/>
    <property type="match status" value="1"/>
</dbReference>
<evidence type="ECO:0000256" key="7">
    <source>
        <dbReference type="SAM" id="MobiDB-lite"/>
    </source>
</evidence>
<keyword evidence="6" id="KW-0175">Coiled coil</keyword>
<dbReference type="PRINTS" id="PR00043">
    <property type="entry name" value="LEUZIPPRJUN"/>
</dbReference>
<proteinExistence type="predicted"/>
<sequence length="327" mass="36762">MSFEQDMSLAENIGDSGLFLDTALFQDNEPFDDMHCFGFVRQNIPEYLLSWGWSASSLGHFPINYEAFPLPIPASEPCNYGQQPYHLLEGDTSDSPMCLTQESGPSSEFTEASPCSEVFGLGIKSGSGNSQPPDSVQSHFGQATSQQTIDMSEATAQRKSSRDHRDRPERSVVSNTSRPEEHRPKTNPPKGRRCEKKSERNQLFSVTKFHHRVNRTKLSNDKKEKKRTKQEQNRLAAARCRDRKRNLASALNNEVEALKDRHDELLSCYNELRCEVIGLKTEVLRHSDCGCDFIQRYILAAANTTVDELTKQHPSPNSCNIHGAVVG</sequence>
<feature type="coiled-coil region" evidence="6">
    <location>
        <begin position="241"/>
        <end position="275"/>
    </location>
</feature>
<reference evidence="9" key="1">
    <citation type="journal article" date="2021" name="Nat. Commun.">
        <title>Genetic determinants of endophytism in the Arabidopsis root mycobiome.</title>
        <authorList>
            <person name="Mesny F."/>
            <person name="Miyauchi S."/>
            <person name="Thiergart T."/>
            <person name="Pickel B."/>
            <person name="Atanasova L."/>
            <person name="Karlsson M."/>
            <person name="Huettel B."/>
            <person name="Barry K.W."/>
            <person name="Haridas S."/>
            <person name="Chen C."/>
            <person name="Bauer D."/>
            <person name="Andreopoulos W."/>
            <person name="Pangilinan J."/>
            <person name="LaButti K."/>
            <person name="Riley R."/>
            <person name="Lipzen A."/>
            <person name="Clum A."/>
            <person name="Drula E."/>
            <person name="Henrissat B."/>
            <person name="Kohler A."/>
            <person name="Grigoriev I.V."/>
            <person name="Martin F.M."/>
            <person name="Hacquard S."/>
        </authorList>
    </citation>
    <scope>NUCLEOTIDE SEQUENCE</scope>
    <source>
        <strain evidence="9">MPI-SDFR-AT-0068</strain>
    </source>
</reference>